<reference evidence="2 3" key="1">
    <citation type="submission" date="2016-10" db="EMBL/GenBank/DDBJ databases">
        <authorList>
            <person name="de Groot N.N."/>
        </authorList>
    </citation>
    <scope>NUCLEOTIDE SEQUENCE [LARGE SCALE GENOMIC DNA]</scope>
    <source>
        <strain evidence="2 3">AB35.6</strain>
    </source>
</reference>
<dbReference type="SMART" id="SM00530">
    <property type="entry name" value="HTH_XRE"/>
    <property type="match status" value="1"/>
</dbReference>
<dbReference type="SUPFAM" id="SSF47413">
    <property type="entry name" value="lambda repressor-like DNA-binding domains"/>
    <property type="match status" value="1"/>
</dbReference>
<dbReference type="GO" id="GO:0003677">
    <property type="term" value="F:DNA binding"/>
    <property type="evidence" value="ECO:0007669"/>
    <property type="project" value="InterPro"/>
</dbReference>
<organism evidence="2 3">
    <name type="scientific">Terriglobus roseus</name>
    <dbReference type="NCBI Taxonomy" id="392734"/>
    <lineage>
        <taxon>Bacteria</taxon>
        <taxon>Pseudomonadati</taxon>
        <taxon>Acidobacteriota</taxon>
        <taxon>Terriglobia</taxon>
        <taxon>Terriglobales</taxon>
        <taxon>Acidobacteriaceae</taxon>
        <taxon>Terriglobus</taxon>
    </lineage>
</organism>
<dbReference type="Pfam" id="PF01381">
    <property type="entry name" value="HTH_3"/>
    <property type="match status" value="1"/>
</dbReference>
<dbReference type="CDD" id="cd00093">
    <property type="entry name" value="HTH_XRE"/>
    <property type="match status" value="1"/>
</dbReference>
<dbReference type="EMBL" id="FNSD01000001">
    <property type="protein sequence ID" value="SEB52352.1"/>
    <property type="molecule type" value="Genomic_DNA"/>
</dbReference>
<name>A0A1H4K382_9BACT</name>
<evidence type="ECO:0000313" key="3">
    <source>
        <dbReference type="Proteomes" id="UP000182409"/>
    </source>
</evidence>
<protein>
    <submittedName>
        <fullName evidence="2">Helix-turn-helix</fullName>
    </submittedName>
</protein>
<feature type="domain" description="HTH cro/C1-type" evidence="1">
    <location>
        <begin position="34"/>
        <end position="86"/>
    </location>
</feature>
<sequence length="100" mass="11177">MPPHEVVNPKYGSVATRIFKPLTLEKAVGRVFTELRENKGLKQVDVAAATGYVLRTVGMVERGEKSPTLRTMDNFASFYEVPLETVIRRAKLLRQASTAK</sequence>
<proteinExistence type="predicted"/>
<gene>
    <name evidence="2" type="ORF">SAMN05443244_0951</name>
</gene>
<evidence type="ECO:0000259" key="1">
    <source>
        <dbReference type="PROSITE" id="PS50943"/>
    </source>
</evidence>
<dbReference type="InterPro" id="IPR001387">
    <property type="entry name" value="Cro/C1-type_HTH"/>
</dbReference>
<dbReference type="Gene3D" id="1.10.260.40">
    <property type="entry name" value="lambda repressor-like DNA-binding domains"/>
    <property type="match status" value="1"/>
</dbReference>
<dbReference type="AlphaFoldDB" id="A0A1H4K382"/>
<dbReference type="Proteomes" id="UP000182409">
    <property type="component" value="Unassembled WGS sequence"/>
</dbReference>
<dbReference type="PROSITE" id="PS50943">
    <property type="entry name" value="HTH_CROC1"/>
    <property type="match status" value="1"/>
</dbReference>
<evidence type="ECO:0000313" key="2">
    <source>
        <dbReference type="EMBL" id="SEB52352.1"/>
    </source>
</evidence>
<accession>A0A1H4K382</accession>
<dbReference type="InterPro" id="IPR010982">
    <property type="entry name" value="Lambda_DNA-bd_dom_sf"/>
</dbReference>